<dbReference type="EMBL" id="JADKPN010000012">
    <property type="protein sequence ID" value="MBF4764951.1"/>
    <property type="molecule type" value="Genomic_DNA"/>
</dbReference>
<dbReference type="PRINTS" id="PR00111">
    <property type="entry name" value="ABHYDROLASE"/>
</dbReference>
<dbReference type="RefSeq" id="WP_194708139.1">
    <property type="nucleotide sequence ID" value="NZ_JADKPN010000012.1"/>
</dbReference>
<comment type="caution">
    <text evidence="3">The sequence shown here is derived from an EMBL/GenBank/DDBJ whole genome shotgun (WGS) entry which is preliminary data.</text>
</comment>
<keyword evidence="4" id="KW-1185">Reference proteome</keyword>
<dbReference type="InterPro" id="IPR029058">
    <property type="entry name" value="AB_hydrolase_fold"/>
</dbReference>
<evidence type="ECO:0000259" key="2">
    <source>
        <dbReference type="Pfam" id="PF00561"/>
    </source>
</evidence>
<evidence type="ECO:0000256" key="1">
    <source>
        <dbReference type="ARBA" id="ARBA00022801"/>
    </source>
</evidence>
<keyword evidence="1 3" id="KW-0378">Hydrolase</keyword>
<accession>A0A930YE39</accession>
<sequence>MSDPGLYATTQGEQGSWVVFCHGLFGQGKNWTQMSKTVAQRHRVLLLDMPQHGRSPWTDGFSYVGAADQVEAAIAARAGDEPVALVGHSMGGKIAMVLALRHPERVARLCVVDVAPVAYDGGRQFVGYVQAMRGLDLARLDSRSDADAALREAVPDDVVRAFLLQNLRRSPEPPGWSWQPNLEVIDRDLGAITGWPAEELTGVAPYPGPVLWVRGERSDYITDEHAAAMATYFPRVRKLTVRGAGHWVHSEQPEAFASVLEAFLATSR</sequence>
<gene>
    <name evidence="3" type="ORF">ISU07_17600</name>
</gene>
<dbReference type="Gene3D" id="3.40.50.1820">
    <property type="entry name" value="alpha/beta hydrolase"/>
    <property type="match status" value="1"/>
</dbReference>
<proteinExistence type="predicted"/>
<evidence type="ECO:0000313" key="3">
    <source>
        <dbReference type="EMBL" id="MBF4764951.1"/>
    </source>
</evidence>
<dbReference type="InterPro" id="IPR000639">
    <property type="entry name" value="Epox_hydrolase-like"/>
</dbReference>
<evidence type="ECO:0000313" key="4">
    <source>
        <dbReference type="Proteomes" id="UP000640489"/>
    </source>
</evidence>
<dbReference type="AlphaFoldDB" id="A0A930YE39"/>
<dbReference type="InterPro" id="IPR000073">
    <property type="entry name" value="AB_hydrolase_1"/>
</dbReference>
<dbReference type="PANTHER" id="PTHR46118:SF4">
    <property type="entry name" value="PROTEIN ABHD11"/>
    <property type="match status" value="1"/>
</dbReference>
<dbReference type="SUPFAM" id="SSF53474">
    <property type="entry name" value="alpha/beta-Hydrolases"/>
    <property type="match status" value="1"/>
</dbReference>
<reference evidence="3" key="1">
    <citation type="submission" date="2020-11" db="EMBL/GenBank/DDBJ databases">
        <title>Nocardioides sp. nov., isolated from Soil of Cynanchum wilfordii Hemsley rhizosphere.</title>
        <authorList>
            <person name="Lee J.-S."/>
            <person name="Suh M.K."/>
            <person name="Kim J.-S."/>
        </authorList>
    </citation>
    <scope>NUCLEOTIDE SEQUENCE</scope>
    <source>
        <strain evidence="3">KCTC 19275</strain>
    </source>
</reference>
<feature type="domain" description="AB hydrolase-1" evidence="2">
    <location>
        <begin position="17"/>
        <end position="252"/>
    </location>
</feature>
<organism evidence="3 4">
    <name type="scientific">Nocardioides islandensis</name>
    <dbReference type="NCBI Taxonomy" id="433663"/>
    <lineage>
        <taxon>Bacteria</taxon>
        <taxon>Bacillati</taxon>
        <taxon>Actinomycetota</taxon>
        <taxon>Actinomycetes</taxon>
        <taxon>Propionibacteriales</taxon>
        <taxon>Nocardioidaceae</taxon>
        <taxon>Nocardioides</taxon>
    </lineage>
</organism>
<protein>
    <submittedName>
        <fullName evidence="3">Alpha/beta fold hydrolase</fullName>
    </submittedName>
</protein>
<dbReference type="PRINTS" id="PR00412">
    <property type="entry name" value="EPOXHYDRLASE"/>
</dbReference>
<dbReference type="PANTHER" id="PTHR46118">
    <property type="entry name" value="PROTEIN ABHD11"/>
    <property type="match status" value="1"/>
</dbReference>
<dbReference type="Proteomes" id="UP000640489">
    <property type="component" value="Unassembled WGS sequence"/>
</dbReference>
<name>A0A930YE39_9ACTN</name>
<dbReference type="Pfam" id="PF00561">
    <property type="entry name" value="Abhydrolase_1"/>
    <property type="match status" value="1"/>
</dbReference>
<dbReference type="GO" id="GO:0016787">
    <property type="term" value="F:hydrolase activity"/>
    <property type="evidence" value="ECO:0007669"/>
    <property type="project" value="UniProtKB-KW"/>
</dbReference>